<dbReference type="OrthoDB" id="9815829at2"/>
<proteinExistence type="predicted"/>
<dbReference type="Pfam" id="PF00535">
    <property type="entry name" value="Glycos_transf_2"/>
    <property type="match status" value="1"/>
</dbReference>
<keyword evidence="2" id="KW-0808">Transferase</keyword>
<dbReference type="eggNOG" id="COG1215">
    <property type="taxonomic scope" value="Bacteria"/>
</dbReference>
<gene>
    <name evidence="2" type="ORF">BRYFOR_07677</name>
</gene>
<reference evidence="2" key="1">
    <citation type="submission" date="2009-07" db="EMBL/GenBank/DDBJ databases">
        <authorList>
            <person name="Weinstock G."/>
            <person name="Sodergren E."/>
            <person name="Clifton S."/>
            <person name="Fulton L."/>
            <person name="Fulton B."/>
            <person name="Courtney L."/>
            <person name="Fronick C."/>
            <person name="Harrison M."/>
            <person name="Strong C."/>
            <person name="Farmer C."/>
            <person name="Delahaunty K."/>
            <person name="Markovic C."/>
            <person name="Hall O."/>
            <person name="Minx P."/>
            <person name="Tomlinson C."/>
            <person name="Mitreva M."/>
            <person name="Nelson J."/>
            <person name="Hou S."/>
            <person name="Wollam A."/>
            <person name="Pepin K.H."/>
            <person name="Johnson M."/>
            <person name="Bhonagiri V."/>
            <person name="Nash W.E."/>
            <person name="Warren W."/>
            <person name="Chinwalla A."/>
            <person name="Mardis E.R."/>
            <person name="Wilson R.K."/>
        </authorList>
    </citation>
    <scope>NUCLEOTIDE SEQUENCE [LARGE SCALE GENOMIC DNA]</scope>
    <source>
        <strain evidence="2">DSM 14469</strain>
    </source>
</reference>
<dbReference type="RefSeq" id="WP_006862462.1">
    <property type="nucleotide sequence ID" value="NZ_ACCL02000011.1"/>
</dbReference>
<protein>
    <submittedName>
        <fullName evidence="2">Glycosyltransferase, group 2 family protein</fullName>
        <ecNumber evidence="2">2.4.-.-</ecNumber>
    </submittedName>
</protein>
<keyword evidence="3" id="KW-1185">Reference proteome</keyword>
<organism evidence="2 3">
    <name type="scientific">Marvinbryantia formatexigens DSM 14469</name>
    <dbReference type="NCBI Taxonomy" id="478749"/>
    <lineage>
        <taxon>Bacteria</taxon>
        <taxon>Bacillati</taxon>
        <taxon>Bacillota</taxon>
        <taxon>Clostridia</taxon>
        <taxon>Lachnospirales</taxon>
        <taxon>Lachnospiraceae</taxon>
        <taxon>Marvinbryantia</taxon>
    </lineage>
</organism>
<dbReference type="EC" id="2.4.-.-" evidence="2"/>
<keyword evidence="2" id="KW-0328">Glycosyltransferase</keyword>
<dbReference type="Gene3D" id="3.90.550.10">
    <property type="entry name" value="Spore Coat Polysaccharide Biosynthesis Protein SpsA, Chain A"/>
    <property type="match status" value="1"/>
</dbReference>
<name>C6LGB7_9FIRM</name>
<evidence type="ECO:0000313" key="3">
    <source>
        <dbReference type="Proteomes" id="UP000005561"/>
    </source>
</evidence>
<comment type="caution">
    <text evidence="2">The sequence shown here is derived from an EMBL/GenBank/DDBJ whole genome shotgun (WGS) entry which is preliminary data.</text>
</comment>
<accession>C6LGB7</accession>
<evidence type="ECO:0000259" key="1">
    <source>
        <dbReference type="Pfam" id="PF00535"/>
    </source>
</evidence>
<dbReference type="SUPFAM" id="SSF53448">
    <property type="entry name" value="Nucleotide-diphospho-sugar transferases"/>
    <property type="match status" value="1"/>
</dbReference>
<dbReference type="AlphaFoldDB" id="C6LGB7"/>
<evidence type="ECO:0000313" key="2">
    <source>
        <dbReference type="EMBL" id="EET60481.1"/>
    </source>
</evidence>
<sequence length="275" mass="31735">MLEDIKFSVSMCVYGGDNAQWFKTAVESVLNQTLVPNEIVLVVDGPVPDDLNAVILKLEENDTFKVIRLKKNHGHGIARKTGLDNCSNELVAIMDADDISARNRFARQIEAFRNYPDSDIVGGMITEFIDTPENVVGKRIVPLEDSAIKEYMQCRCPMNLVTVMFKRSSIEKVGGFIDWYCEEDYYLWLRMALANMKFRNVDNVLVNVRVGKEMYQRRGGVKYFKSEVKLQKYMLDNKIIGYSRYLLNVTERLILQVLMPNKMRSFIFQKLARSK</sequence>
<dbReference type="EMBL" id="ACCL02000011">
    <property type="protein sequence ID" value="EET60481.1"/>
    <property type="molecule type" value="Genomic_DNA"/>
</dbReference>
<dbReference type="GO" id="GO:0016758">
    <property type="term" value="F:hexosyltransferase activity"/>
    <property type="evidence" value="ECO:0007669"/>
    <property type="project" value="UniProtKB-ARBA"/>
</dbReference>
<dbReference type="STRING" id="168384.SAMN05660368_03119"/>
<dbReference type="InterPro" id="IPR029044">
    <property type="entry name" value="Nucleotide-diphossugar_trans"/>
</dbReference>
<dbReference type="Proteomes" id="UP000005561">
    <property type="component" value="Unassembled WGS sequence"/>
</dbReference>
<dbReference type="InterPro" id="IPR001173">
    <property type="entry name" value="Glyco_trans_2-like"/>
</dbReference>
<dbReference type="PANTHER" id="PTHR22916">
    <property type="entry name" value="GLYCOSYLTRANSFERASE"/>
    <property type="match status" value="1"/>
</dbReference>
<feature type="domain" description="Glycosyltransferase 2-like" evidence="1">
    <location>
        <begin position="8"/>
        <end position="144"/>
    </location>
</feature>
<dbReference type="PANTHER" id="PTHR22916:SF3">
    <property type="entry name" value="UDP-GLCNAC:BETAGAL BETA-1,3-N-ACETYLGLUCOSAMINYLTRANSFERASE-LIKE PROTEIN 1"/>
    <property type="match status" value="1"/>
</dbReference>